<protein>
    <submittedName>
        <fullName evidence="1">Uncharacterized protein</fullName>
    </submittedName>
</protein>
<organism evidence="1">
    <name type="scientific">groundwater metagenome</name>
    <dbReference type="NCBI Taxonomy" id="717931"/>
    <lineage>
        <taxon>unclassified sequences</taxon>
        <taxon>metagenomes</taxon>
        <taxon>ecological metagenomes</taxon>
    </lineage>
</organism>
<sequence length="51" mass="5992">MTIGYLKKMVKIKVTIDIYYCPPVYSFVLMWRSLISPKFNLADSYVISKIN</sequence>
<name>A0A098E9A5_9ZZZZ</name>
<dbReference type="AlphaFoldDB" id="A0A098E9A5"/>
<gene>
    <name evidence="1" type="ORF">MSIBF_A2540002</name>
</gene>
<proteinExistence type="predicted"/>
<reference evidence="1" key="1">
    <citation type="submission" date="2014-09" db="EMBL/GenBank/DDBJ databases">
        <authorList>
            <person name="Probst J Alexander"/>
        </authorList>
    </citation>
    <scope>NUCLEOTIDE SEQUENCE</scope>
</reference>
<evidence type="ECO:0000313" key="1">
    <source>
        <dbReference type="EMBL" id="CEG12622.1"/>
    </source>
</evidence>
<accession>A0A098E9A5</accession>
<dbReference type="EMBL" id="CCXY01000173">
    <property type="protein sequence ID" value="CEG12622.1"/>
    <property type="molecule type" value="Genomic_DNA"/>
</dbReference>